<dbReference type="Pfam" id="PF02518">
    <property type="entry name" value="HATPase_c"/>
    <property type="match status" value="1"/>
</dbReference>
<dbReference type="EMBL" id="JAHHIF010000042">
    <property type="protein sequence ID" value="MBW4547492.1"/>
    <property type="molecule type" value="Genomic_DNA"/>
</dbReference>
<keyword evidence="3" id="KW-0418">Kinase</keyword>
<evidence type="ECO:0000256" key="4">
    <source>
        <dbReference type="ARBA" id="ARBA00023012"/>
    </source>
</evidence>
<proteinExistence type="predicted"/>
<dbReference type="Gene3D" id="3.30.565.10">
    <property type="entry name" value="Histidine kinase-like ATPase, C-terminal domain"/>
    <property type="match status" value="1"/>
</dbReference>
<dbReference type="EC" id="2.7.13.3" evidence="2"/>
<dbReference type="InterPro" id="IPR005467">
    <property type="entry name" value="His_kinase_dom"/>
</dbReference>
<evidence type="ECO:0000313" key="6">
    <source>
        <dbReference type="EMBL" id="MBW4547492.1"/>
    </source>
</evidence>
<name>A0A951PPL8_9CYAN</name>
<protein>
    <recommendedName>
        <fullName evidence="2">histidine kinase</fullName>
        <ecNumber evidence="2">2.7.13.3</ecNumber>
    </recommendedName>
</protein>
<comment type="caution">
    <text evidence="6">The sequence shown here is derived from an EMBL/GenBank/DDBJ whole genome shotgun (WGS) entry which is preliminary data.</text>
</comment>
<keyword evidence="6" id="KW-0547">Nucleotide-binding</keyword>
<dbReference type="InterPro" id="IPR003594">
    <property type="entry name" value="HATPase_dom"/>
</dbReference>
<dbReference type="SUPFAM" id="SSF47384">
    <property type="entry name" value="Homodimeric domain of signal transducing histidine kinase"/>
    <property type="match status" value="1"/>
</dbReference>
<feature type="domain" description="Histidine kinase" evidence="5">
    <location>
        <begin position="189"/>
        <end position="443"/>
    </location>
</feature>
<dbReference type="Gene3D" id="1.10.287.130">
    <property type="match status" value="1"/>
</dbReference>
<sequence>MLALEKPYTQFSPSTPPKAENLSLESTIQELSLHDFQIDSSHLGKEVTQTFQVNQLLPGVILTEQGKLVGMISRRRFLEQMSRPYGLELFLKRPLSSLYRFANTDVLILPGQTQIVEAARCSLQRSANALYEPIIVELETGTYRLLDVHQLLVAQSNIHELATRLLDEKTQAQLIQTEKMAALGQMVASVGHEIKNPVGCITCNFDFLFSYCQTLIKVLSAYEVEFPETSSNLSGLKEEYDLKFVLEDLPKILKSMELGSERLTKIVGGLQSFSHMDGTHRKPADLHECIESTLIILNNRLKSGIAVIKNYGDLPPINCYSGQLSQVFMNILSNAIDALTEKLNEQATSSKTWQPQIEISTDILEQSNREWVSVRIADNGIGMQPAIQERIFEMFFTTKPVGKGTGLGLAISHQIVTQKHGGQLLMRSQPDTGTEFQILLPLA</sequence>
<reference evidence="6" key="2">
    <citation type="journal article" date="2022" name="Microbiol. Resour. Announc.">
        <title>Metagenome Sequencing to Explore Phylogenomics of Terrestrial Cyanobacteria.</title>
        <authorList>
            <person name="Ward R.D."/>
            <person name="Stajich J.E."/>
            <person name="Johansen J.R."/>
            <person name="Huntemann M."/>
            <person name="Clum A."/>
            <person name="Foster B."/>
            <person name="Foster B."/>
            <person name="Roux S."/>
            <person name="Palaniappan K."/>
            <person name="Varghese N."/>
            <person name="Mukherjee S."/>
            <person name="Reddy T.B.K."/>
            <person name="Daum C."/>
            <person name="Copeland A."/>
            <person name="Chen I.A."/>
            <person name="Ivanova N.N."/>
            <person name="Kyrpides N.C."/>
            <person name="Shapiro N."/>
            <person name="Eloe-Fadrosh E.A."/>
            <person name="Pietrasiak N."/>
        </authorList>
    </citation>
    <scope>NUCLEOTIDE SEQUENCE</scope>
    <source>
        <strain evidence="6">CPER-KK1</strain>
    </source>
</reference>
<dbReference type="AlphaFoldDB" id="A0A951PPL8"/>
<dbReference type="SUPFAM" id="SSF55874">
    <property type="entry name" value="ATPase domain of HSP90 chaperone/DNA topoisomerase II/histidine kinase"/>
    <property type="match status" value="1"/>
</dbReference>
<dbReference type="GO" id="GO:0000155">
    <property type="term" value="F:phosphorelay sensor kinase activity"/>
    <property type="evidence" value="ECO:0007669"/>
    <property type="project" value="InterPro"/>
</dbReference>
<dbReference type="PANTHER" id="PTHR43065">
    <property type="entry name" value="SENSOR HISTIDINE KINASE"/>
    <property type="match status" value="1"/>
</dbReference>
<keyword evidence="4" id="KW-0902">Two-component regulatory system</keyword>
<dbReference type="InterPro" id="IPR036097">
    <property type="entry name" value="HisK_dim/P_sf"/>
</dbReference>
<dbReference type="PANTHER" id="PTHR43065:SF50">
    <property type="entry name" value="HISTIDINE KINASE"/>
    <property type="match status" value="1"/>
</dbReference>
<keyword evidence="3" id="KW-0808">Transferase</keyword>
<dbReference type="InterPro" id="IPR036890">
    <property type="entry name" value="HATPase_C_sf"/>
</dbReference>
<comment type="catalytic activity">
    <reaction evidence="1">
        <text>ATP + protein L-histidine = ADP + protein N-phospho-L-histidine.</text>
        <dbReference type="EC" id="2.7.13.3"/>
    </reaction>
</comment>
<dbReference type="Proteomes" id="UP000753908">
    <property type="component" value="Unassembled WGS sequence"/>
</dbReference>
<dbReference type="InterPro" id="IPR004358">
    <property type="entry name" value="Sig_transdc_His_kin-like_C"/>
</dbReference>
<accession>A0A951PPL8</accession>
<evidence type="ECO:0000256" key="3">
    <source>
        <dbReference type="ARBA" id="ARBA00022777"/>
    </source>
</evidence>
<dbReference type="PROSITE" id="PS50109">
    <property type="entry name" value="HIS_KIN"/>
    <property type="match status" value="1"/>
</dbReference>
<keyword evidence="6" id="KW-0067">ATP-binding</keyword>
<dbReference type="SMART" id="SM00387">
    <property type="entry name" value="HATPase_c"/>
    <property type="match status" value="1"/>
</dbReference>
<dbReference type="PRINTS" id="PR00344">
    <property type="entry name" value="BCTRLSENSOR"/>
</dbReference>
<evidence type="ECO:0000313" key="7">
    <source>
        <dbReference type="Proteomes" id="UP000753908"/>
    </source>
</evidence>
<evidence type="ECO:0000259" key="5">
    <source>
        <dbReference type="PROSITE" id="PS50109"/>
    </source>
</evidence>
<dbReference type="GO" id="GO:0005524">
    <property type="term" value="F:ATP binding"/>
    <property type="evidence" value="ECO:0007669"/>
    <property type="project" value="UniProtKB-KW"/>
</dbReference>
<evidence type="ECO:0000256" key="1">
    <source>
        <dbReference type="ARBA" id="ARBA00000085"/>
    </source>
</evidence>
<evidence type="ECO:0000256" key="2">
    <source>
        <dbReference type="ARBA" id="ARBA00012438"/>
    </source>
</evidence>
<reference evidence="6" key="1">
    <citation type="submission" date="2021-05" db="EMBL/GenBank/DDBJ databases">
        <authorList>
            <person name="Pietrasiak N."/>
            <person name="Ward R."/>
            <person name="Stajich J.E."/>
            <person name="Kurbessoian T."/>
        </authorList>
    </citation>
    <scope>NUCLEOTIDE SEQUENCE</scope>
    <source>
        <strain evidence="6">CPER-KK1</strain>
    </source>
</reference>
<gene>
    <name evidence="6" type="ORF">KME25_24085</name>
</gene>
<organism evidence="6 7">
    <name type="scientific">Symplocastrum torsivum CPER-KK1</name>
    <dbReference type="NCBI Taxonomy" id="450513"/>
    <lineage>
        <taxon>Bacteria</taxon>
        <taxon>Bacillati</taxon>
        <taxon>Cyanobacteriota</taxon>
        <taxon>Cyanophyceae</taxon>
        <taxon>Oscillatoriophycideae</taxon>
        <taxon>Oscillatoriales</taxon>
        <taxon>Microcoleaceae</taxon>
        <taxon>Symplocastrum</taxon>
    </lineage>
</organism>